<evidence type="ECO:0000313" key="2">
    <source>
        <dbReference type="Proteomes" id="UP000234323"/>
    </source>
</evidence>
<name>A0A2I1GFG4_9GLOM</name>
<dbReference type="Proteomes" id="UP000234323">
    <property type="component" value="Unassembled WGS sequence"/>
</dbReference>
<proteinExistence type="predicted"/>
<sequence>MSEIENCSKFLYPYINPIFCKRGDILQSYVMDLRFDGLYRSWPFLPSRLVIDEPSLP</sequence>
<dbReference type="AlphaFoldDB" id="A0A2I1GFG4"/>
<comment type="caution">
    <text evidence="1">The sequence shown here is derived from an EMBL/GenBank/DDBJ whole genome shotgun (WGS) entry which is preliminary data.</text>
</comment>
<evidence type="ECO:0000313" key="1">
    <source>
        <dbReference type="EMBL" id="PKY45384.1"/>
    </source>
</evidence>
<accession>A0A2I1GFG4</accession>
<gene>
    <name evidence="1" type="ORF">RhiirA4_166879</name>
</gene>
<organism evidence="1 2">
    <name type="scientific">Rhizophagus irregularis</name>
    <dbReference type="NCBI Taxonomy" id="588596"/>
    <lineage>
        <taxon>Eukaryota</taxon>
        <taxon>Fungi</taxon>
        <taxon>Fungi incertae sedis</taxon>
        <taxon>Mucoromycota</taxon>
        <taxon>Glomeromycotina</taxon>
        <taxon>Glomeromycetes</taxon>
        <taxon>Glomerales</taxon>
        <taxon>Glomeraceae</taxon>
        <taxon>Rhizophagus</taxon>
    </lineage>
</organism>
<dbReference type="EMBL" id="LLXI01000380">
    <property type="protein sequence ID" value="PKY45384.1"/>
    <property type="molecule type" value="Genomic_DNA"/>
</dbReference>
<protein>
    <submittedName>
        <fullName evidence="1">Uncharacterized protein</fullName>
    </submittedName>
</protein>
<reference evidence="1 2" key="1">
    <citation type="submission" date="2015-10" db="EMBL/GenBank/DDBJ databases">
        <title>Genome analyses suggest a sexual origin of heterokaryosis in a supposedly ancient asexual fungus.</title>
        <authorList>
            <person name="Ropars J."/>
            <person name="Sedzielewska K."/>
            <person name="Noel J."/>
            <person name="Charron P."/>
            <person name="Farinelli L."/>
            <person name="Marton T."/>
            <person name="Kruger M."/>
            <person name="Pelin A."/>
            <person name="Brachmann A."/>
            <person name="Corradi N."/>
        </authorList>
    </citation>
    <scope>NUCLEOTIDE SEQUENCE [LARGE SCALE GENOMIC DNA]</scope>
    <source>
        <strain evidence="1 2">A4</strain>
    </source>
</reference>
<keyword evidence="2" id="KW-1185">Reference proteome</keyword>